<keyword evidence="5" id="KW-0472">Membrane</keyword>
<accession>A0ABP3GCR0</accession>
<gene>
    <name evidence="8" type="ORF">GCM10009092_00500</name>
</gene>
<evidence type="ECO:0000259" key="6">
    <source>
        <dbReference type="PROSITE" id="PS50111"/>
    </source>
</evidence>
<name>A0ABP3GCR0_9ALTE</name>
<dbReference type="Pfam" id="PF00015">
    <property type="entry name" value="MCPsignal"/>
    <property type="match status" value="1"/>
</dbReference>
<organism evidence="8 9">
    <name type="scientific">Bowmanella denitrificans</name>
    <dbReference type="NCBI Taxonomy" id="366582"/>
    <lineage>
        <taxon>Bacteria</taxon>
        <taxon>Pseudomonadati</taxon>
        <taxon>Pseudomonadota</taxon>
        <taxon>Gammaproteobacteria</taxon>
        <taxon>Alteromonadales</taxon>
        <taxon>Alteromonadaceae</taxon>
        <taxon>Bowmanella</taxon>
    </lineage>
</organism>
<dbReference type="Pfam" id="PF00672">
    <property type="entry name" value="HAMP"/>
    <property type="match status" value="1"/>
</dbReference>
<dbReference type="PANTHER" id="PTHR32089:SF120">
    <property type="entry name" value="METHYL-ACCEPTING CHEMOTAXIS PROTEIN TLPQ"/>
    <property type="match status" value="1"/>
</dbReference>
<sequence>MIRTFAIGTRSGAAFGLMGLLVLLVGGLGMLKLHFLNDEITDLAKVRIPALESSTRMLSDFIEVQLQDVNQLYAQGARRKEYRDAMNRAKQALERRLDASRELASHPQIRQALGSIAAQLNNYLQLQNQQMQMLDGGDQNAAIELHAQQMRPLRMALTEQIRALESLELELIEKGADQAHDVYQQSVTWMWAIMAIAAILVVLLAVLFTRALVLPMNTALHAAERIASGDLTVAISDAGSDEPARMIEALIKMRNSLRDTLELIQSSSAQLASTSEELSIVTEQSTRGIHTQNDHLEQAVSAITQLTSSIEDVARNAVAASQESQAMDGQAKAGHKQVQQTVASVQYLLQELTETTAGLDKLSGEINRVSSVLDVIRAIAEQTNLLALNAAIEAARAGESGRGFAVVADEVRALAHRTQESTKEIEGMVNAVQAGTNETVSLMGKSHERAKQSLDVAGSAGNALIEITASVARSAEQNHAIASAAEQQATVSKQIDENLVQIRDVANEVASGASETSASSQELARLAEELDCLTRKFHI</sequence>
<evidence type="ECO:0000256" key="2">
    <source>
        <dbReference type="ARBA" id="ARBA00023224"/>
    </source>
</evidence>
<keyword evidence="9" id="KW-1185">Reference proteome</keyword>
<dbReference type="Proteomes" id="UP001501757">
    <property type="component" value="Unassembled WGS sequence"/>
</dbReference>
<evidence type="ECO:0000313" key="8">
    <source>
        <dbReference type="EMBL" id="GAA0339909.1"/>
    </source>
</evidence>
<dbReference type="InterPro" id="IPR003660">
    <property type="entry name" value="HAMP_dom"/>
</dbReference>
<feature type="transmembrane region" description="Helical" evidence="5">
    <location>
        <begin position="12"/>
        <end position="31"/>
    </location>
</feature>
<evidence type="ECO:0000259" key="7">
    <source>
        <dbReference type="PROSITE" id="PS50885"/>
    </source>
</evidence>
<dbReference type="InterPro" id="IPR004090">
    <property type="entry name" value="Chemotax_Me-accpt_rcpt"/>
</dbReference>
<dbReference type="SUPFAM" id="SSF58104">
    <property type="entry name" value="Methyl-accepting chemotaxis protein (MCP) signaling domain"/>
    <property type="match status" value="1"/>
</dbReference>
<protein>
    <submittedName>
        <fullName evidence="8">Methyl-accepting chemotaxis protein</fullName>
    </submittedName>
</protein>
<dbReference type="SMART" id="SM00283">
    <property type="entry name" value="MA"/>
    <property type="match status" value="1"/>
</dbReference>
<dbReference type="PRINTS" id="PR00260">
    <property type="entry name" value="CHEMTRNSDUCR"/>
</dbReference>
<reference evidence="9" key="1">
    <citation type="journal article" date="2019" name="Int. J. Syst. Evol. Microbiol.">
        <title>The Global Catalogue of Microorganisms (GCM) 10K type strain sequencing project: providing services to taxonomists for standard genome sequencing and annotation.</title>
        <authorList>
            <consortium name="The Broad Institute Genomics Platform"/>
            <consortium name="The Broad Institute Genome Sequencing Center for Infectious Disease"/>
            <person name="Wu L."/>
            <person name="Ma J."/>
        </authorList>
    </citation>
    <scope>NUCLEOTIDE SEQUENCE [LARGE SCALE GENOMIC DNA]</scope>
    <source>
        <strain evidence="9">JCM 13378</strain>
    </source>
</reference>
<dbReference type="PROSITE" id="PS50111">
    <property type="entry name" value="CHEMOTAXIS_TRANSDUC_2"/>
    <property type="match status" value="1"/>
</dbReference>
<dbReference type="SMART" id="SM00304">
    <property type="entry name" value="HAMP"/>
    <property type="match status" value="1"/>
</dbReference>
<dbReference type="Gene3D" id="1.10.287.950">
    <property type="entry name" value="Methyl-accepting chemotaxis protein"/>
    <property type="match status" value="1"/>
</dbReference>
<feature type="transmembrane region" description="Helical" evidence="5">
    <location>
        <begin position="189"/>
        <end position="208"/>
    </location>
</feature>
<evidence type="ECO:0000256" key="3">
    <source>
        <dbReference type="ARBA" id="ARBA00029447"/>
    </source>
</evidence>
<comment type="subcellular location">
    <subcellularLocation>
        <location evidence="1">Membrane</location>
    </subcellularLocation>
</comment>
<evidence type="ECO:0000256" key="1">
    <source>
        <dbReference type="ARBA" id="ARBA00004370"/>
    </source>
</evidence>
<evidence type="ECO:0000313" key="9">
    <source>
        <dbReference type="Proteomes" id="UP001501757"/>
    </source>
</evidence>
<dbReference type="InterPro" id="IPR004089">
    <property type="entry name" value="MCPsignal_dom"/>
</dbReference>
<dbReference type="Pfam" id="PF12729">
    <property type="entry name" value="4HB_MCP_1"/>
    <property type="match status" value="1"/>
</dbReference>
<dbReference type="PROSITE" id="PS50885">
    <property type="entry name" value="HAMP"/>
    <property type="match status" value="1"/>
</dbReference>
<dbReference type="RefSeq" id="WP_343840267.1">
    <property type="nucleotide sequence ID" value="NZ_BAAAEI010000001.1"/>
</dbReference>
<feature type="domain" description="Methyl-accepting transducer" evidence="6">
    <location>
        <begin position="267"/>
        <end position="503"/>
    </location>
</feature>
<keyword evidence="5" id="KW-1133">Transmembrane helix</keyword>
<feature type="domain" description="HAMP" evidence="7">
    <location>
        <begin position="210"/>
        <end position="262"/>
    </location>
</feature>
<comment type="caution">
    <text evidence="8">The sequence shown here is derived from an EMBL/GenBank/DDBJ whole genome shotgun (WGS) entry which is preliminary data.</text>
</comment>
<dbReference type="CDD" id="cd11386">
    <property type="entry name" value="MCP_signal"/>
    <property type="match status" value="1"/>
</dbReference>
<proteinExistence type="inferred from homology"/>
<dbReference type="CDD" id="cd06225">
    <property type="entry name" value="HAMP"/>
    <property type="match status" value="1"/>
</dbReference>
<keyword evidence="2 4" id="KW-0807">Transducer</keyword>
<keyword evidence="5" id="KW-0812">Transmembrane</keyword>
<dbReference type="EMBL" id="BAAAEI010000001">
    <property type="protein sequence ID" value="GAA0339909.1"/>
    <property type="molecule type" value="Genomic_DNA"/>
</dbReference>
<dbReference type="InterPro" id="IPR024478">
    <property type="entry name" value="HlyB_4HB_MCP"/>
</dbReference>
<comment type="similarity">
    <text evidence="3">Belongs to the methyl-accepting chemotaxis (MCP) protein family.</text>
</comment>
<evidence type="ECO:0000256" key="5">
    <source>
        <dbReference type="SAM" id="Phobius"/>
    </source>
</evidence>
<dbReference type="PANTHER" id="PTHR32089">
    <property type="entry name" value="METHYL-ACCEPTING CHEMOTAXIS PROTEIN MCPB"/>
    <property type="match status" value="1"/>
</dbReference>
<evidence type="ECO:0000256" key="4">
    <source>
        <dbReference type="PROSITE-ProRule" id="PRU00284"/>
    </source>
</evidence>